<dbReference type="InParanoid" id="A0A1M6JH72"/>
<dbReference type="RefSeq" id="WP_143183683.1">
    <property type="nucleotide sequence ID" value="NZ_FQYR01000003.1"/>
</dbReference>
<name>A0A1M6JH72_9BACT</name>
<reference evidence="2 3" key="1">
    <citation type="submission" date="2016-11" db="EMBL/GenBank/DDBJ databases">
        <authorList>
            <person name="Jaros S."/>
            <person name="Januszkiewicz K."/>
            <person name="Wedrychowicz H."/>
        </authorList>
    </citation>
    <scope>NUCLEOTIDE SEQUENCE [LARGE SCALE GENOMIC DNA]</scope>
    <source>
        <strain evidence="2 3">DSM 18772</strain>
    </source>
</reference>
<dbReference type="AlphaFoldDB" id="A0A1M6JH72"/>
<keyword evidence="3" id="KW-1185">Reference proteome</keyword>
<dbReference type="Proteomes" id="UP000184510">
    <property type="component" value="Unassembled WGS sequence"/>
</dbReference>
<gene>
    <name evidence="2" type="ORF">SAMN02745181_2121</name>
</gene>
<dbReference type="EMBL" id="FQYR01000003">
    <property type="protein sequence ID" value="SHJ46011.1"/>
    <property type="molecule type" value="Genomic_DNA"/>
</dbReference>
<protein>
    <submittedName>
        <fullName evidence="2">Uncharacterized protein</fullName>
    </submittedName>
</protein>
<feature type="signal peptide" evidence="1">
    <location>
        <begin position="1"/>
        <end position="19"/>
    </location>
</feature>
<proteinExistence type="predicted"/>
<evidence type="ECO:0000256" key="1">
    <source>
        <dbReference type="SAM" id="SignalP"/>
    </source>
</evidence>
<keyword evidence="1" id="KW-0732">Signal</keyword>
<evidence type="ECO:0000313" key="2">
    <source>
        <dbReference type="EMBL" id="SHJ46011.1"/>
    </source>
</evidence>
<evidence type="ECO:0000313" key="3">
    <source>
        <dbReference type="Proteomes" id="UP000184510"/>
    </source>
</evidence>
<dbReference type="OrthoDB" id="9779724at2"/>
<organism evidence="2 3">
    <name type="scientific">Rubritalea squalenifaciens DSM 18772</name>
    <dbReference type="NCBI Taxonomy" id="1123071"/>
    <lineage>
        <taxon>Bacteria</taxon>
        <taxon>Pseudomonadati</taxon>
        <taxon>Verrucomicrobiota</taxon>
        <taxon>Verrucomicrobiia</taxon>
        <taxon>Verrucomicrobiales</taxon>
        <taxon>Rubritaleaceae</taxon>
        <taxon>Rubritalea</taxon>
    </lineage>
</organism>
<accession>A0A1M6JH72</accession>
<feature type="chain" id="PRO_5013087667" evidence="1">
    <location>
        <begin position="20"/>
        <end position="334"/>
    </location>
</feature>
<dbReference type="STRING" id="1123071.SAMN02745181_2121"/>
<sequence length="334" mass="38575">MKKLFGVCLFLLGSISTFGEELAIRGINDVVAEIIEGGELVYMRHRKLDGVVVRYKWKNYTNDEERIAAVSKLAGEHGLETYLKGRICYILSQDQMRQLPFHKIYMRFHGKRGMTVEKFQEEIRAAFKDDRSSVKYDSDTGLVELYHRDDTTDSVGAILERYLKVREFKSETELFNGTQLNSRLFMEDIRVSDMSLNKVLSLLAEKSGVKYEPRDSFEGANYELTGVIQAGKDPLRMMDDVAFQFGLTLFVRDNVCHFFTVEELNEMKHLKREWKLTVMNDEDIRKVIEKLNSEVLTTIDGKAEYRDSGIISLSGRKEQLEKAVQVLLEADNFK</sequence>